<dbReference type="STRING" id="1121393.SAMN02745216_00031"/>
<evidence type="ECO:0000313" key="1">
    <source>
        <dbReference type="EMBL" id="SHI50258.1"/>
    </source>
</evidence>
<name>A0A1M6BNZ5_9BACT</name>
<dbReference type="AlphaFoldDB" id="A0A1M6BNZ5"/>
<proteinExistence type="predicted"/>
<evidence type="ECO:0000313" key="2">
    <source>
        <dbReference type="Proteomes" id="UP000183994"/>
    </source>
</evidence>
<keyword evidence="2" id="KW-1185">Reference proteome</keyword>
<dbReference type="EMBL" id="FQZU01000001">
    <property type="protein sequence ID" value="SHI50258.1"/>
    <property type="molecule type" value="Genomic_DNA"/>
</dbReference>
<dbReference type="OrthoDB" id="5421851at2"/>
<dbReference type="RefSeq" id="WP_073471726.1">
    <property type="nucleotide sequence ID" value="NZ_FQZU01000001.1"/>
</dbReference>
<dbReference type="Proteomes" id="UP000183994">
    <property type="component" value="Unassembled WGS sequence"/>
</dbReference>
<protein>
    <submittedName>
        <fullName evidence="1">Uncharacterized protein</fullName>
    </submittedName>
</protein>
<gene>
    <name evidence="1" type="ORF">SAMN02745216_00031</name>
</gene>
<organism evidence="1 2">
    <name type="scientific">Desulfatibacillum alkenivorans DSM 16219</name>
    <dbReference type="NCBI Taxonomy" id="1121393"/>
    <lineage>
        <taxon>Bacteria</taxon>
        <taxon>Pseudomonadati</taxon>
        <taxon>Thermodesulfobacteriota</taxon>
        <taxon>Desulfobacteria</taxon>
        <taxon>Desulfobacterales</taxon>
        <taxon>Desulfatibacillaceae</taxon>
        <taxon>Desulfatibacillum</taxon>
    </lineage>
</organism>
<sequence length="65" mass="7527">MKCPVCKCQRFYVKDAEDEFEVYCFDCSTGKPVFDKEVSGQCDLEEDTDVFCDRCSWHGALDNLK</sequence>
<accession>A0A1M6BNZ5</accession>
<reference evidence="2" key="1">
    <citation type="submission" date="2016-11" db="EMBL/GenBank/DDBJ databases">
        <authorList>
            <person name="Varghese N."/>
            <person name="Submissions S."/>
        </authorList>
    </citation>
    <scope>NUCLEOTIDE SEQUENCE [LARGE SCALE GENOMIC DNA]</scope>
    <source>
        <strain evidence="2">DSM 16219</strain>
    </source>
</reference>